<sequence length="67" mass="7921">MNIIKGDKYTLYKALIIEELKEDSLTEDELKNQFVYFIEKGAAIIKLELNRLNDLTDYRIAILNQDR</sequence>
<proteinExistence type="predicted"/>
<dbReference type="Proteomes" id="UP000094463">
    <property type="component" value="Chromosome"/>
</dbReference>
<dbReference type="AlphaFoldDB" id="A0A1D7QX25"/>
<dbReference type="STRING" id="632773.BBEV_2171"/>
<organism evidence="1 2">
    <name type="scientific">Salisediminibacterium beveridgei</name>
    <dbReference type="NCBI Taxonomy" id="632773"/>
    <lineage>
        <taxon>Bacteria</taxon>
        <taxon>Bacillati</taxon>
        <taxon>Bacillota</taxon>
        <taxon>Bacilli</taxon>
        <taxon>Bacillales</taxon>
        <taxon>Bacillaceae</taxon>
        <taxon>Salisediminibacterium</taxon>
    </lineage>
</organism>
<keyword evidence="2" id="KW-1185">Reference proteome</keyword>
<dbReference type="EMBL" id="CP012502">
    <property type="protein sequence ID" value="AOM83529.1"/>
    <property type="molecule type" value="Genomic_DNA"/>
</dbReference>
<accession>A0A1D7QX25</accession>
<evidence type="ECO:0000313" key="1">
    <source>
        <dbReference type="EMBL" id="AOM83529.1"/>
    </source>
</evidence>
<protein>
    <submittedName>
        <fullName evidence="1">Uncharacterized protein</fullName>
    </submittedName>
</protein>
<evidence type="ECO:0000313" key="2">
    <source>
        <dbReference type="Proteomes" id="UP000094463"/>
    </source>
</evidence>
<name>A0A1D7QX25_9BACI</name>
<gene>
    <name evidence="1" type="ORF">BBEV_2171</name>
</gene>
<reference evidence="1 2" key="1">
    <citation type="submission" date="2015-08" db="EMBL/GenBank/DDBJ databases">
        <title>The complete genome sequence of Bacillus beveridgei MLTeJB.</title>
        <authorList>
            <person name="Hanson T.E."/>
            <person name="Mesa C."/>
            <person name="Basesman S.M."/>
            <person name="Oremland R.S."/>
        </authorList>
    </citation>
    <scope>NUCLEOTIDE SEQUENCE [LARGE SCALE GENOMIC DNA]</scope>
    <source>
        <strain evidence="1 2">MLTeJB</strain>
    </source>
</reference>
<dbReference type="KEGG" id="bbev:BBEV_2171"/>